<dbReference type="InterPro" id="IPR007168">
    <property type="entry name" value="Phageshock_PspC_N"/>
</dbReference>
<gene>
    <name evidence="8" type="ORF">FC26_GL001567</name>
</gene>
<dbReference type="PATRIC" id="fig|1423813.3.peg.1593"/>
<dbReference type="STRING" id="1423813.FC26_GL001567"/>
<accession>A0A0R2A7L7</accession>
<evidence type="ECO:0000313" key="9">
    <source>
        <dbReference type="Proteomes" id="UP000051733"/>
    </source>
</evidence>
<dbReference type="EMBL" id="AYYY01000025">
    <property type="protein sequence ID" value="KRM61492.1"/>
    <property type="molecule type" value="Genomic_DNA"/>
</dbReference>
<dbReference type="Pfam" id="PF04024">
    <property type="entry name" value="PspC"/>
    <property type="match status" value="1"/>
</dbReference>
<evidence type="ECO:0000256" key="5">
    <source>
        <dbReference type="ARBA" id="ARBA00023136"/>
    </source>
</evidence>
<comment type="caution">
    <text evidence="8">The sequence shown here is derived from an EMBL/GenBank/DDBJ whole genome shotgun (WGS) entry which is preliminary data.</text>
</comment>
<evidence type="ECO:0000256" key="4">
    <source>
        <dbReference type="ARBA" id="ARBA00022989"/>
    </source>
</evidence>
<keyword evidence="9" id="KW-1185">Reference proteome</keyword>
<feature type="transmembrane region" description="Helical" evidence="6">
    <location>
        <begin position="31"/>
        <end position="55"/>
    </location>
</feature>
<feature type="domain" description="Phage shock protein PspC N-terminal" evidence="7">
    <location>
        <begin position="2"/>
        <end position="58"/>
    </location>
</feature>
<sequence length="59" mass="6588">MKLHRSQNKVFSGVLAGFADYFGWDVSLTRIAYIVLAVFTGFFPCLLIYIAAAIVMPED</sequence>
<protein>
    <recommendedName>
        <fullName evidence="7">Phage shock protein PspC N-terminal domain-containing protein</fullName>
    </recommendedName>
</protein>
<dbReference type="GO" id="GO:0005886">
    <property type="term" value="C:plasma membrane"/>
    <property type="evidence" value="ECO:0007669"/>
    <property type="project" value="UniProtKB-SubCell"/>
</dbReference>
<organism evidence="8 9">
    <name type="scientific">Paucilactobacillus vaccinostercus DSM 20634</name>
    <dbReference type="NCBI Taxonomy" id="1423813"/>
    <lineage>
        <taxon>Bacteria</taxon>
        <taxon>Bacillati</taxon>
        <taxon>Bacillota</taxon>
        <taxon>Bacilli</taxon>
        <taxon>Lactobacillales</taxon>
        <taxon>Lactobacillaceae</taxon>
        <taxon>Paucilactobacillus</taxon>
    </lineage>
</organism>
<dbReference type="Proteomes" id="UP000051733">
    <property type="component" value="Unassembled WGS sequence"/>
</dbReference>
<dbReference type="OrthoDB" id="9815286at2"/>
<name>A0A0R2A7L7_9LACO</name>
<evidence type="ECO:0000256" key="6">
    <source>
        <dbReference type="SAM" id="Phobius"/>
    </source>
</evidence>
<evidence type="ECO:0000313" key="8">
    <source>
        <dbReference type="EMBL" id="KRM61492.1"/>
    </source>
</evidence>
<dbReference type="PANTHER" id="PTHR33885">
    <property type="entry name" value="PHAGE SHOCK PROTEIN C"/>
    <property type="match status" value="1"/>
</dbReference>
<dbReference type="AlphaFoldDB" id="A0A0R2A7L7"/>
<proteinExistence type="predicted"/>
<dbReference type="PANTHER" id="PTHR33885:SF3">
    <property type="entry name" value="PHAGE SHOCK PROTEIN C"/>
    <property type="match status" value="1"/>
</dbReference>
<keyword evidence="4 6" id="KW-1133">Transmembrane helix</keyword>
<dbReference type="InterPro" id="IPR052027">
    <property type="entry name" value="PspC"/>
</dbReference>
<evidence type="ECO:0000256" key="1">
    <source>
        <dbReference type="ARBA" id="ARBA00004162"/>
    </source>
</evidence>
<keyword evidence="3 6" id="KW-0812">Transmembrane</keyword>
<keyword evidence="5 6" id="KW-0472">Membrane</keyword>
<comment type="subcellular location">
    <subcellularLocation>
        <location evidence="1">Cell membrane</location>
        <topology evidence="1">Single-pass membrane protein</topology>
    </subcellularLocation>
</comment>
<keyword evidence="2" id="KW-1003">Cell membrane</keyword>
<evidence type="ECO:0000256" key="2">
    <source>
        <dbReference type="ARBA" id="ARBA00022475"/>
    </source>
</evidence>
<evidence type="ECO:0000259" key="7">
    <source>
        <dbReference type="Pfam" id="PF04024"/>
    </source>
</evidence>
<dbReference type="RefSeq" id="WP_057778691.1">
    <property type="nucleotide sequence ID" value="NZ_AYYY01000025.1"/>
</dbReference>
<reference evidence="8 9" key="1">
    <citation type="journal article" date="2015" name="Genome Announc.">
        <title>Expanding the biotechnology potential of lactobacilli through comparative genomics of 213 strains and associated genera.</title>
        <authorList>
            <person name="Sun Z."/>
            <person name="Harris H.M."/>
            <person name="McCann A."/>
            <person name="Guo C."/>
            <person name="Argimon S."/>
            <person name="Zhang W."/>
            <person name="Yang X."/>
            <person name="Jeffery I.B."/>
            <person name="Cooney J.C."/>
            <person name="Kagawa T.F."/>
            <person name="Liu W."/>
            <person name="Song Y."/>
            <person name="Salvetti E."/>
            <person name="Wrobel A."/>
            <person name="Rasinkangas P."/>
            <person name="Parkhill J."/>
            <person name="Rea M.C."/>
            <person name="O'Sullivan O."/>
            <person name="Ritari J."/>
            <person name="Douillard F.P."/>
            <person name="Paul Ross R."/>
            <person name="Yang R."/>
            <person name="Briner A.E."/>
            <person name="Felis G.E."/>
            <person name="de Vos W.M."/>
            <person name="Barrangou R."/>
            <person name="Klaenhammer T.R."/>
            <person name="Caufield P.W."/>
            <person name="Cui Y."/>
            <person name="Zhang H."/>
            <person name="O'Toole P.W."/>
        </authorList>
    </citation>
    <scope>NUCLEOTIDE SEQUENCE [LARGE SCALE GENOMIC DNA]</scope>
    <source>
        <strain evidence="8 9">DSM 20634</strain>
    </source>
</reference>
<evidence type="ECO:0000256" key="3">
    <source>
        <dbReference type="ARBA" id="ARBA00022692"/>
    </source>
</evidence>